<protein>
    <submittedName>
        <fullName evidence="1">Uncharacterized protein</fullName>
    </submittedName>
</protein>
<name>A0AAW3YWC8_9GAMM</name>
<sequence>MVSQPELMGAIFGEMSAADIPFVEGEQVMFLWPSILARRAWDSGFFGVKIAAAQPDMALLKVLDDDEYNLWSQRLNLS</sequence>
<comment type="caution">
    <text evidence="1">The sequence shown here is derived from an EMBL/GenBank/DDBJ whole genome shotgun (WGS) entry which is preliminary data.</text>
</comment>
<reference evidence="1" key="1">
    <citation type="submission" date="2020-09" db="EMBL/GenBank/DDBJ databases">
        <authorList>
            <person name="Palma L."/>
            <person name="Caballero P."/>
            <person name="Berry C."/>
            <person name="Del Valle E."/>
        </authorList>
    </citation>
    <scope>NUCLEOTIDE SEQUENCE</scope>
    <source>
        <strain evidence="1">M</strain>
    </source>
</reference>
<accession>A0AAW3YWC8</accession>
<dbReference type="EMBL" id="JACXBF010000351">
    <property type="protein sequence ID" value="MBD2801616.1"/>
    <property type="molecule type" value="Genomic_DNA"/>
</dbReference>
<dbReference type="Proteomes" id="UP001193920">
    <property type="component" value="Unassembled WGS sequence"/>
</dbReference>
<organism evidence="1">
    <name type="scientific">Xenorhabdus szentirmaii</name>
    <dbReference type="NCBI Taxonomy" id="290112"/>
    <lineage>
        <taxon>Bacteria</taxon>
        <taxon>Pseudomonadati</taxon>
        <taxon>Pseudomonadota</taxon>
        <taxon>Gammaproteobacteria</taxon>
        <taxon>Enterobacterales</taxon>
        <taxon>Morganellaceae</taxon>
        <taxon>Xenorhabdus</taxon>
    </lineage>
</organism>
<gene>
    <name evidence="1" type="ORF">ID854_14465</name>
</gene>
<dbReference type="AlphaFoldDB" id="A0AAW3YWC8"/>
<evidence type="ECO:0000313" key="1">
    <source>
        <dbReference type="EMBL" id="MBD2801616.1"/>
    </source>
</evidence>
<reference evidence="1" key="2">
    <citation type="journal article" date="2024" name="Toxins">
        <title>Genome Sequence Analysis of Native Xenorhabdus Strains Isolated from Entomopathogenic Nematodes in Argentina.</title>
        <authorList>
            <person name="Palma L."/>
            <person name="Frizzo L."/>
            <person name="Kaiser S."/>
            <person name="Berry C."/>
            <person name="Caballero P."/>
            <person name="Bode H.B."/>
            <person name="Del Valle E.E."/>
        </authorList>
    </citation>
    <scope>NUCLEOTIDE SEQUENCE</scope>
    <source>
        <strain evidence="1">M</strain>
    </source>
</reference>
<dbReference type="RefSeq" id="WP_323869289.1">
    <property type="nucleotide sequence ID" value="NZ_JACXBF010000351.1"/>
</dbReference>
<proteinExistence type="predicted"/>